<evidence type="ECO:0000256" key="1">
    <source>
        <dbReference type="ARBA" id="ARBA00010982"/>
    </source>
</evidence>
<dbReference type="InterPro" id="IPR020610">
    <property type="entry name" value="Thiolase_AS"/>
</dbReference>
<gene>
    <name evidence="10" type="ORF">QP027_11140</name>
</gene>
<evidence type="ECO:0000313" key="10">
    <source>
        <dbReference type="EMBL" id="WIM67623.1"/>
    </source>
</evidence>
<feature type="domain" description="Thiolase N-terminal" evidence="8">
    <location>
        <begin position="7"/>
        <end position="257"/>
    </location>
</feature>
<dbReference type="PROSITE" id="PS00098">
    <property type="entry name" value="THIOLASE_1"/>
    <property type="match status" value="1"/>
</dbReference>
<name>A0ABY8VH84_9CORY</name>
<dbReference type="InterPro" id="IPR002155">
    <property type="entry name" value="Thiolase"/>
</dbReference>
<organism evidence="10 11">
    <name type="scientific">Corynebacterium breve</name>
    <dbReference type="NCBI Taxonomy" id="3049799"/>
    <lineage>
        <taxon>Bacteria</taxon>
        <taxon>Bacillati</taxon>
        <taxon>Actinomycetota</taxon>
        <taxon>Actinomycetes</taxon>
        <taxon>Mycobacteriales</taxon>
        <taxon>Corynebacteriaceae</taxon>
        <taxon>Corynebacterium</taxon>
    </lineage>
</organism>
<dbReference type="InterPro" id="IPR020616">
    <property type="entry name" value="Thiolase_N"/>
</dbReference>
<dbReference type="Pfam" id="PF02803">
    <property type="entry name" value="Thiolase_C"/>
    <property type="match status" value="1"/>
</dbReference>
<dbReference type="EC" id="2.3.1.9" evidence="2"/>
<reference evidence="10 11" key="1">
    <citation type="submission" date="2023-05" db="EMBL/GenBank/DDBJ databases">
        <title>Corynebacterium suedekumii sp. nov. and Corynebacterium breve sp. nov. isolated from raw cow's milk.</title>
        <authorList>
            <person name="Baer M.K."/>
            <person name="Mehl L."/>
            <person name="Hellmuth R."/>
            <person name="Marke G."/>
            <person name="Lipski A."/>
        </authorList>
    </citation>
    <scope>NUCLEOTIDE SEQUENCE [LARGE SCALE GENOMIC DNA]</scope>
    <source>
        <strain evidence="10 11">R4</strain>
    </source>
</reference>
<evidence type="ECO:0000313" key="11">
    <source>
        <dbReference type="Proteomes" id="UP001225598"/>
    </source>
</evidence>
<evidence type="ECO:0000259" key="9">
    <source>
        <dbReference type="Pfam" id="PF02803"/>
    </source>
</evidence>
<evidence type="ECO:0000259" key="8">
    <source>
        <dbReference type="Pfam" id="PF00108"/>
    </source>
</evidence>
<comment type="similarity">
    <text evidence="1 7">Belongs to the thiolase-like superfamily. Thiolase family.</text>
</comment>
<dbReference type="PROSITE" id="PS00099">
    <property type="entry name" value="THIOLASE_3"/>
    <property type="match status" value="1"/>
</dbReference>
<accession>A0ABY8VH84</accession>
<evidence type="ECO:0000256" key="7">
    <source>
        <dbReference type="RuleBase" id="RU003557"/>
    </source>
</evidence>
<dbReference type="InterPro" id="IPR020613">
    <property type="entry name" value="Thiolase_CS"/>
</dbReference>
<dbReference type="EMBL" id="CP126969">
    <property type="protein sequence ID" value="WIM67623.1"/>
    <property type="molecule type" value="Genomic_DNA"/>
</dbReference>
<protein>
    <recommendedName>
        <fullName evidence="6">Probable acetyl-CoA acetyltransferase</fullName>
        <ecNumber evidence="2">2.3.1.9</ecNumber>
    </recommendedName>
    <alternativeName>
        <fullName evidence="5">Acetoacetyl-CoA thiolase</fullName>
    </alternativeName>
</protein>
<proteinExistence type="inferred from homology"/>
<dbReference type="Gene3D" id="3.40.47.10">
    <property type="match status" value="1"/>
</dbReference>
<dbReference type="PIRSF" id="PIRSF000429">
    <property type="entry name" value="Ac-CoA_Ac_transf"/>
    <property type="match status" value="1"/>
</dbReference>
<dbReference type="GO" id="GO:0003988">
    <property type="term" value="F:acetyl-CoA C-acyltransferase activity"/>
    <property type="evidence" value="ECO:0007669"/>
    <property type="project" value="UniProtKB-EC"/>
</dbReference>
<keyword evidence="11" id="KW-1185">Reference proteome</keyword>
<dbReference type="RefSeq" id="WP_284824845.1">
    <property type="nucleotide sequence ID" value="NZ_CP126969.1"/>
</dbReference>
<dbReference type="NCBIfam" id="TIGR01930">
    <property type="entry name" value="AcCoA-C-Actrans"/>
    <property type="match status" value="1"/>
</dbReference>
<keyword evidence="4 7" id="KW-0012">Acyltransferase</keyword>
<dbReference type="InterPro" id="IPR020615">
    <property type="entry name" value="Thiolase_acyl_enz_int_AS"/>
</dbReference>
<dbReference type="PANTHER" id="PTHR18919:SF107">
    <property type="entry name" value="ACETYL-COA ACETYLTRANSFERASE, CYTOSOLIC"/>
    <property type="match status" value="1"/>
</dbReference>
<dbReference type="InterPro" id="IPR016039">
    <property type="entry name" value="Thiolase-like"/>
</dbReference>
<keyword evidence="3 7" id="KW-0808">Transferase</keyword>
<dbReference type="PANTHER" id="PTHR18919">
    <property type="entry name" value="ACETYL-COA C-ACYLTRANSFERASE"/>
    <property type="match status" value="1"/>
</dbReference>
<dbReference type="Pfam" id="PF00108">
    <property type="entry name" value="Thiolase_N"/>
    <property type="match status" value="1"/>
</dbReference>
<dbReference type="Proteomes" id="UP001225598">
    <property type="component" value="Chromosome"/>
</dbReference>
<dbReference type="InterPro" id="IPR020617">
    <property type="entry name" value="Thiolase_C"/>
</dbReference>
<evidence type="ECO:0000256" key="3">
    <source>
        <dbReference type="ARBA" id="ARBA00022679"/>
    </source>
</evidence>
<dbReference type="CDD" id="cd00751">
    <property type="entry name" value="thiolase"/>
    <property type="match status" value="1"/>
</dbReference>
<evidence type="ECO:0000256" key="5">
    <source>
        <dbReference type="ARBA" id="ARBA00030755"/>
    </source>
</evidence>
<feature type="domain" description="Thiolase C-terminal" evidence="9">
    <location>
        <begin position="266"/>
        <end position="385"/>
    </location>
</feature>
<dbReference type="SUPFAM" id="SSF53901">
    <property type="entry name" value="Thiolase-like"/>
    <property type="match status" value="2"/>
</dbReference>
<sequence>MTNIHFLSAARLPVGKFGGSLASFSLTDLGVTAAKAAIDRSAVPAEDIDSSVFANVLPVEPSDAYISRKIAIGSGMKDSSIAFGVNRLCGSGVQAIVSAAQQLQDGDATVALAGGVESMSNAPYTVKGARFGLRMGEGKLYDWLTGALSCPFGTGHMGVTAENVASDYNISRERQDEFAAESQRRAAAARDAGLNDEEITPMETKKGSFAVDEHIRETTPEQLATLRPAFQADGTVTPGNASGINDGAAALVMTTEEEMNKRGLQSIGRLVSWGIAGVDPTRMGIGPVEAVPKALAKAGLTMEDIDIIESNEAFAAQALAVSDALGFDPEKTNRFGGAIAYGHPVSATGAILTTRILYALKRENLRYGLVTMCIGGGQGIAIIIENPNHNEAA</sequence>
<dbReference type="PROSITE" id="PS00737">
    <property type="entry name" value="THIOLASE_2"/>
    <property type="match status" value="1"/>
</dbReference>
<evidence type="ECO:0000256" key="2">
    <source>
        <dbReference type="ARBA" id="ARBA00012705"/>
    </source>
</evidence>
<evidence type="ECO:0000256" key="4">
    <source>
        <dbReference type="ARBA" id="ARBA00023315"/>
    </source>
</evidence>
<evidence type="ECO:0000256" key="6">
    <source>
        <dbReference type="ARBA" id="ARBA00040529"/>
    </source>
</evidence>